<evidence type="ECO:0000313" key="7">
    <source>
        <dbReference type="EMBL" id="EPD98545.1"/>
    </source>
</evidence>
<dbReference type="InterPro" id="IPR052522">
    <property type="entry name" value="ABC-2_transport_permease"/>
</dbReference>
<keyword evidence="8" id="KW-1185">Reference proteome</keyword>
<dbReference type="GO" id="GO:0140359">
    <property type="term" value="F:ABC-type transporter activity"/>
    <property type="evidence" value="ECO:0007669"/>
    <property type="project" value="InterPro"/>
</dbReference>
<dbReference type="PROSITE" id="PS51012">
    <property type="entry name" value="ABC_TM2"/>
    <property type="match status" value="1"/>
</dbReference>
<evidence type="ECO:0000256" key="1">
    <source>
        <dbReference type="ARBA" id="ARBA00004141"/>
    </source>
</evidence>
<comment type="subcellular location">
    <subcellularLocation>
        <location evidence="5">Cell inner membrane</location>
        <topology evidence="5">Multi-pass membrane protein</topology>
    </subcellularLocation>
    <subcellularLocation>
        <location evidence="1">Membrane</location>
        <topology evidence="1">Multi-pass membrane protein</topology>
    </subcellularLocation>
</comment>
<dbReference type="STRING" id="1203554.HMPREF1476_01584"/>
<evidence type="ECO:0000256" key="2">
    <source>
        <dbReference type="ARBA" id="ARBA00022692"/>
    </source>
</evidence>
<dbReference type="EMBL" id="ATCF01000022">
    <property type="protein sequence ID" value="EPD98545.1"/>
    <property type="molecule type" value="Genomic_DNA"/>
</dbReference>
<dbReference type="HOGENOM" id="CLU_182390_0_0_4"/>
<dbReference type="eggNOG" id="COG0842">
    <property type="taxonomic scope" value="Bacteria"/>
</dbReference>
<comment type="caution">
    <text evidence="7">The sequence shown here is derived from an EMBL/GenBank/DDBJ whole genome shotgun (WGS) entry which is preliminary data.</text>
</comment>
<evidence type="ECO:0000256" key="4">
    <source>
        <dbReference type="ARBA" id="ARBA00023136"/>
    </source>
</evidence>
<dbReference type="InterPro" id="IPR013525">
    <property type="entry name" value="ABC2_TM"/>
</dbReference>
<dbReference type="Proteomes" id="UP000014400">
    <property type="component" value="Unassembled WGS sequence"/>
</dbReference>
<dbReference type="PANTHER" id="PTHR43332:SF2">
    <property type="entry name" value="INNER MEMBRANE TRANSPORT PERMEASE YADH"/>
    <property type="match status" value="1"/>
</dbReference>
<keyword evidence="3 5" id="KW-1133">Transmembrane helix</keyword>
<keyword evidence="5" id="KW-1003">Cell membrane</keyword>
<dbReference type="GO" id="GO:0005886">
    <property type="term" value="C:plasma membrane"/>
    <property type="evidence" value="ECO:0007669"/>
    <property type="project" value="UniProtKB-SubCell"/>
</dbReference>
<comment type="caution">
    <text evidence="5">Lacks conserved residue(s) required for the propagation of feature annotation.</text>
</comment>
<sequence length="83" mass="9066">MNFVIMPLTFLSGVFYSVDSLPPFWQAASRLNPFYYLVDGFRQGFFGSGDTNTTLSLLIVAATALAVTAAAVVLLVKGWKIRT</sequence>
<keyword evidence="4 5" id="KW-0472">Membrane</keyword>
<comment type="similarity">
    <text evidence="5">Belongs to the ABC-2 integral membrane protein family.</text>
</comment>
<feature type="transmembrane region" description="Helical" evidence="5">
    <location>
        <begin position="55"/>
        <end position="76"/>
    </location>
</feature>
<organism evidence="7 8">
    <name type="scientific">Sutterella wadsworthensis HGA0223</name>
    <dbReference type="NCBI Taxonomy" id="1203554"/>
    <lineage>
        <taxon>Bacteria</taxon>
        <taxon>Pseudomonadati</taxon>
        <taxon>Pseudomonadota</taxon>
        <taxon>Betaproteobacteria</taxon>
        <taxon>Burkholderiales</taxon>
        <taxon>Sutterellaceae</taxon>
        <taxon>Sutterella</taxon>
    </lineage>
</organism>
<evidence type="ECO:0000313" key="8">
    <source>
        <dbReference type="Proteomes" id="UP000014400"/>
    </source>
</evidence>
<dbReference type="InterPro" id="IPR047817">
    <property type="entry name" value="ABC2_TM_bact-type"/>
</dbReference>
<dbReference type="PATRIC" id="fig|1203554.3.peg.1663"/>
<keyword evidence="2 5" id="KW-0812">Transmembrane</keyword>
<feature type="domain" description="ABC transmembrane type-2" evidence="6">
    <location>
        <begin position="1"/>
        <end position="78"/>
    </location>
</feature>
<protein>
    <recommendedName>
        <fullName evidence="5">Transport permease protein</fullName>
    </recommendedName>
</protein>
<evidence type="ECO:0000256" key="3">
    <source>
        <dbReference type="ARBA" id="ARBA00022989"/>
    </source>
</evidence>
<dbReference type="AlphaFoldDB" id="S3BGS3"/>
<dbReference type="PANTHER" id="PTHR43332">
    <property type="entry name" value="INNER MEMBRANE TRANSPORT PERMEASE YADH-RELATED"/>
    <property type="match status" value="1"/>
</dbReference>
<proteinExistence type="inferred from homology"/>
<name>S3BGS3_9BURK</name>
<gene>
    <name evidence="7" type="ORF">HMPREF1476_01584</name>
</gene>
<keyword evidence="5" id="KW-0813">Transport</keyword>
<accession>S3BGS3</accession>
<evidence type="ECO:0000259" key="6">
    <source>
        <dbReference type="PROSITE" id="PS51012"/>
    </source>
</evidence>
<dbReference type="Pfam" id="PF01061">
    <property type="entry name" value="ABC2_membrane"/>
    <property type="match status" value="1"/>
</dbReference>
<reference evidence="7 8" key="1">
    <citation type="submission" date="2013-04" db="EMBL/GenBank/DDBJ databases">
        <title>The Genome Sequence of Sutterella wadsworthensis HGA0223.</title>
        <authorList>
            <consortium name="The Broad Institute Genomics Platform"/>
            <person name="Earl A."/>
            <person name="Ward D."/>
            <person name="Feldgarden M."/>
            <person name="Gevers D."/>
            <person name="Schmidt T.M."/>
            <person name="Dover J."/>
            <person name="Dai D."/>
            <person name="Walker B."/>
            <person name="Young S."/>
            <person name="Zeng Q."/>
            <person name="Gargeya S."/>
            <person name="Fitzgerald M."/>
            <person name="Haas B."/>
            <person name="Abouelleil A."/>
            <person name="Allen A.W."/>
            <person name="Alvarado L."/>
            <person name="Arachchi H.M."/>
            <person name="Berlin A.M."/>
            <person name="Chapman S.B."/>
            <person name="Gainer-Dewar J."/>
            <person name="Goldberg J."/>
            <person name="Griggs A."/>
            <person name="Gujja S."/>
            <person name="Hansen M."/>
            <person name="Howarth C."/>
            <person name="Imamovic A."/>
            <person name="Ireland A."/>
            <person name="Larimer J."/>
            <person name="McCowan C."/>
            <person name="Murphy C."/>
            <person name="Pearson M."/>
            <person name="Poon T.W."/>
            <person name="Priest M."/>
            <person name="Roberts A."/>
            <person name="Saif S."/>
            <person name="Shea T."/>
            <person name="Sisk P."/>
            <person name="Sykes S."/>
            <person name="Wortman J."/>
            <person name="Nusbaum C."/>
            <person name="Birren B."/>
        </authorList>
    </citation>
    <scope>NUCLEOTIDE SEQUENCE [LARGE SCALE GENOMIC DNA]</scope>
    <source>
        <strain evidence="7 8">HGA0223</strain>
    </source>
</reference>
<evidence type="ECO:0000256" key="5">
    <source>
        <dbReference type="RuleBase" id="RU361157"/>
    </source>
</evidence>